<evidence type="ECO:0000313" key="2">
    <source>
        <dbReference type="Proteomes" id="UP000240212"/>
    </source>
</evidence>
<dbReference type="OrthoDB" id="6565726at2"/>
<proteinExistence type="predicted"/>
<dbReference type="NCBIfam" id="NF038353">
    <property type="entry name" value="FxLYD_dom"/>
    <property type="match status" value="1"/>
</dbReference>
<dbReference type="EMBL" id="PYEP01000001">
    <property type="protein sequence ID" value="PSN09932.1"/>
    <property type="molecule type" value="Genomic_DNA"/>
</dbReference>
<name>A0A2P8VQU8_9ENTR</name>
<reference evidence="1 2" key="1">
    <citation type="submission" date="2018-03" db="EMBL/GenBank/DDBJ databases">
        <title>Draft genome sequence of the first documented clinical Siccibacter turicensis isolate in Austria.</title>
        <authorList>
            <person name="Lepuschitz S."/>
            <person name="Pekard-Amenitsch S."/>
            <person name="Haunold R."/>
            <person name="Schill S."/>
            <person name="Mach R."/>
            <person name="Allerberger F."/>
            <person name="Ruppitsch W."/>
            <person name="Forsythe S.J."/>
        </authorList>
    </citation>
    <scope>NUCLEOTIDE SEQUENCE [LARGE SCALE GENOMIC DNA]</scope>
    <source>
        <strain evidence="1 2">6100069499-17</strain>
    </source>
</reference>
<accession>A0A2P8VQU8</accession>
<dbReference type="Proteomes" id="UP000240212">
    <property type="component" value="Unassembled WGS sequence"/>
</dbReference>
<dbReference type="InterPro" id="IPR047676">
    <property type="entry name" value="FxLYD_dom"/>
</dbReference>
<evidence type="ECO:0000313" key="1">
    <source>
        <dbReference type="EMBL" id="PSN09932.1"/>
    </source>
</evidence>
<sequence>MAVLVAASIGPACAASSDVSLSEMHFGRSEAGLREIQGVVKNISHHTLRQVYIAVNLLKNGMVVGYTTDIIFNLKPHEEWHIAAPCRTRVFKPTHFAVDELSVVE</sequence>
<protein>
    <submittedName>
        <fullName evidence="1">Uncharacterized protein</fullName>
    </submittedName>
</protein>
<organism evidence="1 2">
    <name type="scientific">Siccibacter turicensis</name>
    <dbReference type="NCBI Taxonomy" id="357233"/>
    <lineage>
        <taxon>Bacteria</taxon>
        <taxon>Pseudomonadati</taxon>
        <taxon>Pseudomonadota</taxon>
        <taxon>Gammaproteobacteria</taxon>
        <taxon>Enterobacterales</taxon>
        <taxon>Enterobacteriaceae</taxon>
        <taxon>Siccibacter</taxon>
    </lineage>
</organism>
<dbReference type="AlphaFoldDB" id="A0A2P8VQU8"/>
<comment type="caution">
    <text evidence="1">The sequence shown here is derived from an EMBL/GenBank/DDBJ whole genome shotgun (WGS) entry which is preliminary data.</text>
</comment>
<keyword evidence="2" id="KW-1185">Reference proteome</keyword>
<gene>
    <name evidence="1" type="ORF">C7G83_03725</name>
</gene>